<feature type="domain" description="Bifunctional inhibitor/plant lipid transfer protein/seed storage helical" evidence="3">
    <location>
        <begin position="28"/>
        <end position="104"/>
    </location>
</feature>
<dbReference type="InterPro" id="IPR036312">
    <property type="entry name" value="Bifun_inhib/LTP/seed_sf"/>
</dbReference>
<dbReference type="Proteomes" id="UP000516314">
    <property type="component" value="Chromosome 4"/>
</dbReference>
<dbReference type="GeneID" id="828357"/>
<dbReference type="Proteomes" id="UP000426265">
    <property type="component" value="Unassembled WGS sequence"/>
</dbReference>
<dbReference type="AlphaFoldDB" id="A0A178UT19"/>
<evidence type="ECO:0000313" key="4">
    <source>
        <dbReference type="Araport" id="AT4G22610"/>
    </source>
</evidence>
<dbReference type="EMBL" id="LR881469">
    <property type="protein sequence ID" value="CAD5328734.1"/>
    <property type="molecule type" value="Genomic_DNA"/>
</dbReference>
<evidence type="ECO:0000313" key="10">
    <source>
        <dbReference type="Proteomes" id="UP000426265"/>
    </source>
</evidence>
<dbReference type="SMR" id="A0A178UT19"/>
<reference evidence="9" key="1">
    <citation type="journal article" date="2016" name="Proc. Natl. Acad. Sci. U.S.A.">
        <title>Chromosome-level assembly of Arabidopsis thaliana Ler reveals the extent of translocation and inversion polymorphisms.</title>
        <authorList>
            <person name="Zapata L."/>
            <person name="Ding J."/>
            <person name="Willing E.M."/>
            <person name="Hartwig B."/>
            <person name="Bezdan D."/>
            <person name="Jiao W.B."/>
            <person name="Patel V."/>
            <person name="Velikkakam James G."/>
            <person name="Koornneef M."/>
            <person name="Ossowski S."/>
            <person name="Schneeberger K."/>
        </authorList>
    </citation>
    <scope>NUCLEOTIDE SEQUENCE [LARGE SCALE GENOMIC DNA]</scope>
    <source>
        <strain evidence="9">cv. Landsberg erecta</strain>
    </source>
</reference>
<dbReference type="InterPro" id="IPR051636">
    <property type="entry name" value="Plant_LTP/defense-related"/>
</dbReference>
<evidence type="ECO:0000313" key="11">
    <source>
        <dbReference type="Proteomes" id="UP000434276"/>
    </source>
</evidence>
<reference evidence="6 12" key="4">
    <citation type="submission" date="2020-09" db="EMBL/GenBank/DDBJ databases">
        <authorList>
            <person name="Ashkenazy H."/>
        </authorList>
    </citation>
    <scope>NUCLEOTIDE SEQUENCE [LARGE SCALE GENOMIC DNA]</scope>
    <source>
        <strain evidence="12">cv. Cdm-0</strain>
    </source>
</reference>
<evidence type="ECO:0000313" key="9">
    <source>
        <dbReference type="Proteomes" id="UP000078284"/>
    </source>
</evidence>
<feature type="chain" id="PRO_5038293452" evidence="2">
    <location>
        <begin position="24"/>
        <end position="122"/>
    </location>
</feature>
<accession>A0A178UT19</accession>
<dbReference type="PANTHER" id="PTHR31731">
    <property type="match status" value="1"/>
</dbReference>
<dbReference type="OMA" id="GICRITP"/>
<dbReference type="KEGG" id="ath:AT4G22610"/>
<evidence type="ECO:0000313" key="12">
    <source>
        <dbReference type="Proteomes" id="UP000516314"/>
    </source>
</evidence>
<dbReference type="Proteomes" id="UP000078284">
    <property type="component" value="Chromosome 4"/>
</dbReference>
<organism evidence="7 9">
    <name type="scientific">Arabidopsis thaliana</name>
    <name type="common">Mouse-ear cress</name>
    <dbReference type="NCBI Taxonomy" id="3702"/>
    <lineage>
        <taxon>Eukaryota</taxon>
        <taxon>Viridiplantae</taxon>
        <taxon>Streptophyta</taxon>
        <taxon>Embryophyta</taxon>
        <taxon>Tracheophyta</taxon>
        <taxon>Spermatophyta</taxon>
        <taxon>Magnoliopsida</taxon>
        <taxon>eudicotyledons</taxon>
        <taxon>Gunneridae</taxon>
        <taxon>Pentapetalae</taxon>
        <taxon>rosids</taxon>
        <taxon>malvids</taxon>
        <taxon>Brassicales</taxon>
        <taxon>Brassicaceae</taxon>
        <taxon>Camelineae</taxon>
        <taxon>Arabidopsis</taxon>
    </lineage>
</organism>
<dbReference type="ExpressionAtlas" id="A0A178UT19">
    <property type="expression patterns" value="baseline and differential"/>
</dbReference>
<name>A0A178UT19_ARATH</name>
<dbReference type="EMBL" id="CACSHJ010000095">
    <property type="protein sequence ID" value="CAA0396152.1"/>
    <property type="molecule type" value="Genomic_DNA"/>
</dbReference>
<reference evidence="8 10" key="3">
    <citation type="submission" date="2019-11" db="EMBL/GenBank/DDBJ databases">
        <authorList>
            <person name="Jiao W.-B."/>
            <person name="Schneeberger K."/>
        </authorList>
    </citation>
    <scope>NUCLEOTIDE SEQUENCE [LARGE SCALE GENOMIC DNA]</scope>
    <source>
        <strain evidence="10">cv. An-1</strain>
        <strain evidence="11">cv. C24</strain>
    </source>
</reference>
<protein>
    <submittedName>
        <fullName evidence="6">(thale cress) hypothetical protein</fullName>
    </submittedName>
</protein>
<dbReference type="SUPFAM" id="SSF47699">
    <property type="entry name" value="Bifunctional inhibitor/lipid-transfer protein/seed storage 2S albumin"/>
    <property type="match status" value="1"/>
</dbReference>
<dbReference type="Pfam" id="PF14547">
    <property type="entry name" value="Hydrophob_seed"/>
    <property type="match status" value="1"/>
</dbReference>
<evidence type="ECO:0000313" key="6">
    <source>
        <dbReference type="EMBL" id="CAD5328734.1"/>
    </source>
</evidence>
<dbReference type="EMBL" id="CACRSJ010000109">
    <property type="protein sequence ID" value="VYS63570.1"/>
    <property type="molecule type" value="Genomic_DNA"/>
</dbReference>
<evidence type="ECO:0000259" key="3">
    <source>
        <dbReference type="SMART" id="SM00499"/>
    </source>
</evidence>
<evidence type="ECO:0000313" key="5">
    <source>
        <dbReference type="EMBL" id="CAA0396152.1"/>
    </source>
</evidence>
<dbReference type="InterPro" id="IPR016140">
    <property type="entry name" value="Bifunc_inhib/LTP/seed_store"/>
</dbReference>
<proteinExistence type="inferred from homology"/>
<evidence type="ECO:0000256" key="2">
    <source>
        <dbReference type="SAM" id="SignalP"/>
    </source>
</evidence>
<reference evidence="7" key="2">
    <citation type="submission" date="2016-03" db="EMBL/GenBank/DDBJ databases">
        <title>Full-length assembly of Arabidopsis thaliana Ler reveals the complement of translocations and inversions.</title>
        <authorList>
            <person name="Zapata L."/>
            <person name="Schneeberger K."/>
            <person name="Ossowski S."/>
        </authorList>
    </citation>
    <scope>NUCLEOTIDE SEQUENCE [LARGE SCALE GENOMIC DNA]</scope>
    <source>
        <tissue evidence="7">Leaf</tissue>
    </source>
</reference>
<dbReference type="SMART" id="SM00499">
    <property type="entry name" value="AAI"/>
    <property type="match status" value="1"/>
</dbReference>
<comment type="similarity">
    <text evidence="1">Belongs to the plant LTP family. PEARLI1 subfamily.</text>
</comment>
<keyword evidence="2" id="KW-0732">Signal</keyword>
<dbReference type="Proteomes" id="UP000434276">
    <property type="component" value="Unassembled WGS sequence"/>
</dbReference>
<dbReference type="OrthoDB" id="1022053at2759"/>
<dbReference type="EMBL" id="LUHQ01000004">
    <property type="protein sequence ID" value="OAO96998.1"/>
    <property type="molecule type" value="Genomic_DNA"/>
</dbReference>
<dbReference type="Gene3D" id="1.10.110.10">
    <property type="entry name" value="Plant lipid-transfer and hydrophobic proteins"/>
    <property type="match status" value="1"/>
</dbReference>
<dbReference type="Araport" id="AT4G22610"/>
<evidence type="ECO:0000313" key="7">
    <source>
        <dbReference type="EMBL" id="OAO96998.1"/>
    </source>
</evidence>
<sequence>MASKNTTAFFLTINLILFGFTVAQPPTCPRDIEACSNVFGLGRILNYQTVRPCCTLVDGLDAYVASVCICDSIKIYGISYPFTVGLVQVLSLCGADYPPPGFRCRENEISVLSYNNGASMAL</sequence>
<feature type="signal peptide" evidence="2">
    <location>
        <begin position="1"/>
        <end position="23"/>
    </location>
</feature>
<evidence type="ECO:0000313" key="8">
    <source>
        <dbReference type="EMBL" id="VYS63570.1"/>
    </source>
</evidence>
<gene>
    <name evidence="4" type="ordered locus">At4g22610</name>
    <name evidence="7" type="ordered locus">AXX17_At4g26240</name>
    <name evidence="8" type="ORF">AN1_LOCUS18985</name>
    <name evidence="6" type="ORF">AT9943_LOCUS16366</name>
    <name evidence="5" type="ORF">C24_LOCUS18884</name>
</gene>
<dbReference type="InterPro" id="IPR027923">
    <property type="entry name" value="Hydrophob_seed_dom"/>
</dbReference>
<dbReference type="CDD" id="cd01958">
    <property type="entry name" value="HPS_like"/>
    <property type="match status" value="1"/>
</dbReference>
<evidence type="ECO:0000256" key="1">
    <source>
        <dbReference type="ARBA" id="ARBA00008965"/>
    </source>
</evidence>